<keyword evidence="1" id="KW-1133">Transmembrane helix</keyword>
<reference evidence="3" key="1">
    <citation type="journal article" date="2019" name="Int. J. Syst. Evol. Microbiol.">
        <title>The Global Catalogue of Microorganisms (GCM) 10K type strain sequencing project: providing services to taxonomists for standard genome sequencing and annotation.</title>
        <authorList>
            <consortium name="The Broad Institute Genomics Platform"/>
            <consortium name="The Broad Institute Genome Sequencing Center for Infectious Disease"/>
            <person name="Wu L."/>
            <person name="Ma J."/>
        </authorList>
    </citation>
    <scope>NUCLEOTIDE SEQUENCE [LARGE SCALE GENOMIC DNA]</scope>
    <source>
        <strain evidence="3">KCTC 52094</strain>
    </source>
</reference>
<comment type="caution">
    <text evidence="2">The sequence shown here is derived from an EMBL/GenBank/DDBJ whole genome shotgun (WGS) entry which is preliminary data.</text>
</comment>
<evidence type="ECO:0000256" key="1">
    <source>
        <dbReference type="SAM" id="Phobius"/>
    </source>
</evidence>
<feature type="transmembrane region" description="Helical" evidence="1">
    <location>
        <begin position="85"/>
        <end position="103"/>
    </location>
</feature>
<accession>A0ABV7G0I1</accession>
<feature type="transmembrane region" description="Helical" evidence="1">
    <location>
        <begin position="51"/>
        <end position="73"/>
    </location>
</feature>
<evidence type="ECO:0000313" key="3">
    <source>
        <dbReference type="Proteomes" id="UP001595593"/>
    </source>
</evidence>
<feature type="transmembrane region" description="Helical" evidence="1">
    <location>
        <begin position="123"/>
        <end position="146"/>
    </location>
</feature>
<evidence type="ECO:0000313" key="2">
    <source>
        <dbReference type="EMBL" id="MFC3124925.1"/>
    </source>
</evidence>
<protein>
    <submittedName>
        <fullName evidence="2">Uncharacterized protein</fullName>
    </submittedName>
</protein>
<keyword evidence="1" id="KW-0472">Membrane</keyword>
<feature type="transmembrane region" description="Helical" evidence="1">
    <location>
        <begin position="153"/>
        <end position="173"/>
    </location>
</feature>
<organism evidence="2 3">
    <name type="scientific">Teichococcus globiformis</name>
    <dbReference type="NCBI Taxonomy" id="2307229"/>
    <lineage>
        <taxon>Bacteria</taxon>
        <taxon>Pseudomonadati</taxon>
        <taxon>Pseudomonadota</taxon>
        <taxon>Alphaproteobacteria</taxon>
        <taxon>Acetobacterales</taxon>
        <taxon>Roseomonadaceae</taxon>
        <taxon>Roseomonas</taxon>
    </lineage>
</organism>
<sequence>MPALAIDRIFRMQCWIIAAVVAAHLASRLMFAFQERESSLSKVLNMLEETSVPTVVATGSLLAAAAAAGLVALSARQQRDGLWRSWAFVTACLVFLAVDEGAALHDRLTFPLQDMMDLGGIFYIGWVLPYLLLCVVCGVLCLKLAFALPRRTLLRFIVAGSVFVGAALGLEMIESAVIHHEAGPDTALRDADLETIARTPLMTLLVTLEETGELLGAALLLRALLLHLVQDRQVSSIRLSLGQAAPEADAYVAGRNTGSRML</sequence>
<dbReference type="RefSeq" id="WP_379595350.1">
    <property type="nucleotide sequence ID" value="NZ_JBHRTN010000008.1"/>
</dbReference>
<proteinExistence type="predicted"/>
<name>A0ABV7G0I1_9PROT</name>
<keyword evidence="1" id="KW-0812">Transmembrane</keyword>
<gene>
    <name evidence="2" type="ORF">ACFOD4_07630</name>
</gene>
<dbReference type="EMBL" id="JBHRTN010000008">
    <property type="protein sequence ID" value="MFC3124925.1"/>
    <property type="molecule type" value="Genomic_DNA"/>
</dbReference>
<keyword evidence="3" id="KW-1185">Reference proteome</keyword>
<dbReference type="Proteomes" id="UP001595593">
    <property type="component" value="Unassembled WGS sequence"/>
</dbReference>
<feature type="transmembrane region" description="Helical" evidence="1">
    <location>
        <begin position="12"/>
        <end position="31"/>
    </location>
</feature>